<reference evidence="2 3" key="1">
    <citation type="journal article" date="2021" name="Nat. Commun.">
        <title>Genetic determinants of endophytism in the Arabidopsis root mycobiome.</title>
        <authorList>
            <person name="Mesny F."/>
            <person name="Miyauchi S."/>
            <person name="Thiergart T."/>
            <person name="Pickel B."/>
            <person name="Atanasova L."/>
            <person name="Karlsson M."/>
            <person name="Huettel B."/>
            <person name="Barry K.W."/>
            <person name="Haridas S."/>
            <person name="Chen C."/>
            <person name="Bauer D."/>
            <person name="Andreopoulos W."/>
            <person name="Pangilinan J."/>
            <person name="LaButti K."/>
            <person name="Riley R."/>
            <person name="Lipzen A."/>
            <person name="Clum A."/>
            <person name="Drula E."/>
            <person name="Henrissat B."/>
            <person name="Kohler A."/>
            <person name="Grigoriev I.V."/>
            <person name="Martin F.M."/>
            <person name="Hacquard S."/>
        </authorList>
    </citation>
    <scope>NUCLEOTIDE SEQUENCE [LARGE SCALE GENOMIC DNA]</scope>
    <source>
        <strain evidence="2 3">MPI-CAGE-CH-0241</strain>
    </source>
</reference>
<sequence length="174" mass="20049">HILQYVNQRLLIIICYLIDSTNRLLTTLWPCPAPTFMGTLPVVPLGAYTERILRTSGATYSTLLAACYYLKLLHISLELSPVAAQSQKWAKTGPIPCPRRMFLSALMLGWKYTQEKSYSSRVWARISGLSLKEINSNEAMFLVIIDWHLYIPCENFERRSVYKCLPTRKCQEQK</sequence>
<gene>
    <name evidence="1" type="ORF">B0T10DRAFT_420289</name>
    <name evidence="2" type="ORF">B0T10DRAFT_574305</name>
</gene>
<proteinExistence type="predicted"/>
<evidence type="ECO:0000313" key="3">
    <source>
        <dbReference type="Proteomes" id="UP000777438"/>
    </source>
</evidence>
<keyword evidence="3" id="KW-1185">Reference proteome</keyword>
<dbReference type="GO" id="GO:0000307">
    <property type="term" value="C:cyclin-dependent protein kinase holoenzyme complex"/>
    <property type="evidence" value="ECO:0007669"/>
    <property type="project" value="TreeGrafter"/>
</dbReference>
<dbReference type="OrthoDB" id="3592452at2759"/>
<dbReference type="CDD" id="cd20557">
    <property type="entry name" value="CYCLIN_ScPCL1-like"/>
    <property type="match status" value="1"/>
</dbReference>
<comment type="caution">
    <text evidence="2">The sequence shown here is derived from an EMBL/GenBank/DDBJ whole genome shotgun (WGS) entry which is preliminary data.</text>
</comment>
<feature type="non-terminal residue" evidence="2">
    <location>
        <position position="174"/>
    </location>
</feature>
<dbReference type="EMBL" id="JAGPYM010000134">
    <property type="protein sequence ID" value="KAH6866182.1"/>
    <property type="molecule type" value="Genomic_DNA"/>
</dbReference>
<dbReference type="PANTHER" id="PTHR15615:SF36">
    <property type="entry name" value="PHO85 CYCLIN-5"/>
    <property type="match status" value="1"/>
</dbReference>
<dbReference type="GO" id="GO:0016538">
    <property type="term" value="F:cyclin-dependent protein serine/threonine kinase regulator activity"/>
    <property type="evidence" value="ECO:0007669"/>
    <property type="project" value="TreeGrafter"/>
</dbReference>
<dbReference type="GO" id="GO:0005634">
    <property type="term" value="C:nucleus"/>
    <property type="evidence" value="ECO:0007669"/>
    <property type="project" value="TreeGrafter"/>
</dbReference>
<dbReference type="Gene3D" id="1.10.472.10">
    <property type="entry name" value="Cyclin-like"/>
    <property type="match status" value="1"/>
</dbReference>
<dbReference type="InterPro" id="IPR013922">
    <property type="entry name" value="Cyclin_PHO80-like"/>
</dbReference>
<organism evidence="2 3">
    <name type="scientific">Thelonectria olida</name>
    <dbReference type="NCBI Taxonomy" id="1576542"/>
    <lineage>
        <taxon>Eukaryota</taxon>
        <taxon>Fungi</taxon>
        <taxon>Dikarya</taxon>
        <taxon>Ascomycota</taxon>
        <taxon>Pezizomycotina</taxon>
        <taxon>Sordariomycetes</taxon>
        <taxon>Hypocreomycetidae</taxon>
        <taxon>Hypocreales</taxon>
        <taxon>Nectriaceae</taxon>
        <taxon>Thelonectria</taxon>
    </lineage>
</organism>
<dbReference type="Pfam" id="PF08613">
    <property type="entry name" value="Cyclin"/>
    <property type="match status" value="1"/>
</dbReference>
<evidence type="ECO:0000313" key="2">
    <source>
        <dbReference type="EMBL" id="KAH6866182.1"/>
    </source>
</evidence>
<dbReference type="AlphaFoldDB" id="A0A9P8VPM0"/>
<dbReference type="PANTHER" id="PTHR15615">
    <property type="match status" value="1"/>
</dbReference>
<dbReference type="GO" id="GO:0019901">
    <property type="term" value="F:protein kinase binding"/>
    <property type="evidence" value="ECO:0007669"/>
    <property type="project" value="InterPro"/>
</dbReference>
<name>A0A9P8VPM0_9HYPO</name>
<protein>
    <submittedName>
        <fullName evidence="2">Uncharacterized protein</fullName>
    </submittedName>
</protein>
<feature type="non-terminal residue" evidence="2">
    <location>
        <position position="1"/>
    </location>
</feature>
<dbReference type="EMBL" id="JAGPYM010000141">
    <property type="protein sequence ID" value="KAH6866144.1"/>
    <property type="molecule type" value="Genomic_DNA"/>
</dbReference>
<evidence type="ECO:0000313" key="1">
    <source>
        <dbReference type="EMBL" id="KAH6866144.1"/>
    </source>
</evidence>
<accession>A0A9P8VPM0</accession>
<dbReference type="Proteomes" id="UP000777438">
    <property type="component" value="Unassembled WGS sequence"/>
</dbReference>